<keyword evidence="2 4" id="KW-0560">Oxidoreductase</keyword>
<dbReference type="EC" id="1.20.4.1" evidence="4"/>
<dbReference type="InterPro" id="IPR006659">
    <property type="entry name" value="Arsenate_reductase"/>
</dbReference>
<proteinExistence type="inferred from homology"/>
<dbReference type="HOGENOM" id="CLU_116644_0_1_6"/>
<evidence type="ECO:0000256" key="1">
    <source>
        <dbReference type="ARBA" id="ARBA00007198"/>
    </source>
</evidence>
<dbReference type="EMBL" id="CP000453">
    <property type="protein sequence ID" value="ABI56180.1"/>
    <property type="molecule type" value="Genomic_DNA"/>
</dbReference>
<name>Q0AAF7_ALKEH</name>
<reference evidence="6" key="1">
    <citation type="submission" date="2006-08" db="EMBL/GenBank/DDBJ databases">
        <title>Complete sequence of Alkalilimnicola ehrilichei MLHE-1.</title>
        <authorList>
            <person name="Copeland A."/>
            <person name="Lucas S."/>
            <person name="Lapidus A."/>
            <person name="Barry K."/>
            <person name="Detter J.C."/>
            <person name="Glavina del Rio T."/>
            <person name="Hammon N."/>
            <person name="Israni S."/>
            <person name="Dalin E."/>
            <person name="Tice H."/>
            <person name="Pitluck S."/>
            <person name="Sims D."/>
            <person name="Brettin T."/>
            <person name="Bruce D."/>
            <person name="Han C."/>
            <person name="Tapia R."/>
            <person name="Gilna P."/>
            <person name="Schmutz J."/>
            <person name="Larimer F."/>
            <person name="Land M."/>
            <person name="Hauser L."/>
            <person name="Kyrpides N."/>
            <person name="Mikhailova N."/>
            <person name="Oremland R.S."/>
            <person name="Hoeft S.E."/>
            <person name="Switzer-Blum J."/>
            <person name="Kulp T."/>
            <person name="King G."/>
            <person name="Tabita R."/>
            <person name="Witte B."/>
            <person name="Santini J.M."/>
            <person name="Basu P."/>
            <person name="Hollibaugh J.T."/>
            <person name="Xie G."/>
            <person name="Stolz J.F."/>
            <person name="Richardson P."/>
        </authorList>
    </citation>
    <scope>NUCLEOTIDE SEQUENCE [LARGE SCALE GENOMIC DNA]</scope>
    <source>
        <strain evidence="6">ATCC BAA-1101 / DSM 17681 / MLHE-1</strain>
    </source>
</reference>
<dbReference type="PROSITE" id="PS51353">
    <property type="entry name" value="ARSC"/>
    <property type="match status" value="1"/>
</dbReference>
<dbReference type="OrthoDB" id="9790554at2"/>
<evidence type="ECO:0000256" key="3">
    <source>
        <dbReference type="PROSITE-ProRule" id="PRU01282"/>
    </source>
</evidence>
<protein>
    <recommendedName>
        <fullName evidence="4">Arsenate reductase</fullName>
        <ecNumber evidence="4">1.20.4.1</ecNumber>
    </recommendedName>
</protein>
<dbReference type="PANTHER" id="PTHR30041:SF4">
    <property type="entry name" value="ARSENATE REDUCTASE"/>
    <property type="match status" value="1"/>
</dbReference>
<dbReference type="Pfam" id="PF03960">
    <property type="entry name" value="ArsC"/>
    <property type="match status" value="1"/>
</dbReference>
<evidence type="ECO:0000256" key="2">
    <source>
        <dbReference type="ARBA" id="ARBA00023002"/>
    </source>
</evidence>
<evidence type="ECO:0000313" key="5">
    <source>
        <dbReference type="EMBL" id="ABI56180.1"/>
    </source>
</evidence>
<dbReference type="CDD" id="cd03034">
    <property type="entry name" value="ArsC_ArsC"/>
    <property type="match status" value="1"/>
</dbReference>
<organism evidence="5 6">
    <name type="scientific">Alkalilimnicola ehrlichii (strain ATCC BAA-1101 / DSM 17681 / MLHE-1)</name>
    <dbReference type="NCBI Taxonomy" id="187272"/>
    <lineage>
        <taxon>Bacteria</taxon>
        <taxon>Pseudomonadati</taxon>
        <taxon>Pseudomonadota</taxon>
        <taxon>Gammaproteobacteria</taxon>
        <taxon>Chromatiales</taxon>
        <taxon>Ectothiorhodospiraceae</taxon>
        <taxon>Alkalilimnicola</taxon>
    </lineage>
</organism>
<dbReference type="Gene3D" id="3.40.30.10">
    <property type="entry name" value="Glutaredoxin"/>
    <property type="match status" value="1"/>
</dbReference>
<comment type="catalytic activity">
    <reaction evidence="4">
        <text>[glutaredoxin]-dithiol + arsenate + glutathione + H(+) = glutathionyl-S-S-[glutaredoxin] + arsenite + H2O</text>
        <dbReference type="Rhea" id="RHEA:22016"/>
        <dbReference type="Rhea" id="RHEA-COMP:10729"/>
        <dbReference type="Rhea" id="RHEA-COMP:17668"/>
        <dbReference type="ChEBI" id="CHEBI:15377"/>
        <dbReference type="ChEBI" id="CHEBI:15378"/>
        <dbReference type="ChEBI" id="CHEBI:29242"/>
        <dbReference type="ChEBI" id="CHEBI:29950"/>
        <dbReference type="ChEBI" id="CHEBI:48597"/>
        <dbReference type="ChEBI" id="CHEBI:57925"/>
        <dbReference type="ChEBI" id="CHEBI:146199"/>
        <dbReference type="EC" id="1.20.4.1"/>
    </reaction>
</comment>
<evidence type="ECO:0000256" key="4">
    <source>
        <dbReference type="RuleBase" id="RU362029"/>
    </source>
</evidence>
<dbReference type="PANTHER" id="PTHR30041">
    <property type="entry name" value="ARSENATE REDUCTASE"/>
    <property type="match status" value="1"/>
</dbReference>
<accession>Q0AAF7</accession>
<comment type="similarity">
    <text evidence="1 3 4">Belongs to the ArsC family.</text>
</comment>
<dbReference type="NCBIfam" id="TIGR00014">
    <property type="entry name" value="arsC"/>
    <property type="match status" value="1"/>
</dbReference>
<dbReference type="Proteomes" id="UP000001962">
    <property type="component" value="Chromosome"/>
</dbReference>
<dbReference type="AlphaFoldDB" id="Q0AAF7"/>
<sequence length="125" mass="14350">METGLREETLMRYYHNPRCSKSREGLKLLQAHGVEPEVIQYLKTPPGTDELASLMERLDIHDPRGMMRRKEKLYKELALDDPGLDRETLLQAIAEHPRLLERPIGVSDRGAVIGRPPERLLELLA</sequence>
<dbReference type="InterPro" id="IPR006660">
    <property type="entry name" value="Arsenate_reductase-like"/>
</dbReference>
<dbReference type="GO" id="GO:0008794">
    <property type="term" value="F:arsenate reductase (glutaredoxin) activity"/>
    <property type="evidence" value="ECO:0007669"/>
    <property type="project" value="UniProtKB-UniRule"/>
</dbReference>
<keyword evidence="6" id="KW-1185">Reference proteome</keyword>
<evidence type="ECO:0000313" key="6">
    <source>
        <dbReference type="Proteomes" id="UP000001962"/>
    </source>
</evidence>
<gene>
    <name evidence="5" type="ordered locus">Mlg_0826</name>
</gene>
<dbReference type="InterPro" id="IPR036249">
    <property type="entry name" value="Thioredoxin-like_sf"/>
</dbReference>
<dbReference type="KEGG" id="aeh:Mlg_0826"/>
<dbReference type="eggNOG" id="COG1393">
    <property type="taxonomic scope" value="Bacteria"/>
</dbReference>
<dbReference type="SUPFAM" id="SSF52833">
    <property type="entry name" value="Thioredoxin-like"/>
    <property type="match status" value="1"/>
</dbReference>